<dbReference type="EMBL" id="CP087164">
    <property type="protein sequence ID" value="UGS38659.1"/>
    <property type="molecule type" value="Genomic_DNA"/>
</dbReference>
<evidence type="ECO:0008006" key="3">
    <source>
        <dbReference type="Google" id="ProtNLM"/>
    </source>
</evidence>
<accession>A0A9E6Y259</accession>
<dbReference type="Gene3D" id="3.40.50.2000">
    <property type="entry name" value="Glycogen Phosphorylase B"/>
    <property type="match status" value="1"/>
</dbReference>
<protein>
    <recommendedName>
        <fullName evidence="3">Glycosyltransferase family 1 protein</fullName>
    </recommendedName>
</protein>
<keyword evidence="2" id="KW-1185">Reference proteome</keyword>
<dbReference type="Proteomes" id="UP001162834">
    <property type="component" value="Chromosome"/>
</dbReference>
<gene>
    <name evidence="1" type="ORF">DSM104329_05089</name>
</gene>
<sequence>MLGTTLASGGVRRSVLFVGHAYYNHWYLSRRLRDLGWTADVVNIDPGGAGHYHGQDRMLVGRSRTDLARHLAFFARAVRQYDVFHFANAHGLRFGDAIHDFAAHRFEPYDEIRWLKRLGKKIVYTNNGCLDGVAQSSFRAWPPYPTCDDCPFQHRPDVCSDELNLGWGRTRNELADYVALLGGNRADYNVAPTVHENPWIYCLDEEVWAPDLLVPTNYRLGLREETFKVYHSVGNADTRSQAGTMRNTKSTHVYLPLVDDLKAEGRDVELIFFKDVPNLELRYYQAQADVFVDMLTAGFFGATAREGMMLGKPVVCYLSPRFLDQMRREVPQYVDELPVVSATPDTVRDVLVDLMDHPEKRAEIGRRSREFAVKWHGSREAARAWDGIYRSVLDGTIAPSGFG</sequence>
<name>A0A9E6Y259_9ACTN</name>
<dbReference type="KEGG" id="sbae:DSM104329_05089"/>
<evidence type="ECO:0000313" key="1">
    <source>
        <dbReference type="EMBL" id="UGS38659.1"/>
    </source>
</evidence>
<dbReference type="AlphaFoldDB" id="A0A9E6Y259"/>
<reference evidence="1" key="1">
    <citation type="journal article" date="2022" name="Int. J. Syst. Evol. Microbiol.">
        <title>Pseudomonas aegrilactucae sp. nov. and Pseudomonas morbosilactucae sp. nov., pathogens causing bacterial rot of lettuce in Japan.</title>
        <authorList>
            <person name="Sawada H."/>
            <person name="Fujikawa T."/>
            <person name="Satou M."/>
        </authorList>
    </citation>
    <scope>NUCLEOTIDE SEQUENCE</scope>
    <source>
        <strain evidence="1">0166_1</strain>
    </source>
</reference>
<dbReference type="SUPFAM" id="SSF53756">
    <property type="entry name" value="UDP-Glycosyltransferase/glycogen phosphorylase"/>
    <property type="match status" value="1"/>
</dbReference>
<organism evidence="1 2">
    <name type="scientific">Capillimicrobium parvum</name>
    <dbReference type="NCBI Taxonomy" id="2884022"/>
    <lineage>
        <taxon>Bacteria</taxon>
        <taxon>Bacillati</taxon>
        <taxon>Actinomycetota</taxon>
        <taxon>Thermoleophilia</taxon>
        <taxon>Solirubrobacterales</taxon>
        <taxon>Capillimicrobiaceae</taxon>
        <taxon>Capillimicrobium</taxon>
    </lineage>
</organism>
<evidence type="ECO:0000313" key="2">
    <source>
        <dbReference type="Proteomes" id="UP001162834"/>
    </source>
</evidence>
<proteinExistence type="predicted"/>